<organism evidence="2 3">
    <name type="scientific">Selenomonas ruminantium</name>
    <dbReference type="NCBI Taxonomy" id="971"/>
    <lineage>
        <taxon>Bacteria</taxon>
        <taxon>Bacillati</taxon>
        <taxon>Bacillota</taxon>
        <taxon>Negativicutes</taxon>
        <taxon>Selenomonadales</taxon>
        <taxon>Selenomonadaceae</taxon>
        <taxon>Selenomonas</taxon>
    </lineage>
</organism>
<sequence>MNNKINSSYPKIGNAEIVRAEKLLGIRLPESVKKFYLENNGGMPECDVYISDGYAYMVNYFMPLILPDGLDDTVIATKRLIDDVSPSWFIPIADDGGELLYGFSTADEEPGAIYCWITDCECNEIPEDYNPDDYMVYLSGNIQDFIEGMIKVED</sequence>
<dbReference type="InterPro" id="IPR037883">
    <property type="entry name" value="Knr4/Smi1-like_sf"/>
</dbReference>
<gene>
    <name evidence="2" type="ORF">SAMN05216582_12151</name>
</gene>
<name>A0A1M6VZ57_SELRU</name>
<evidence type="ECO:0000313" key="2">
    <source>
        <dbReference type="EMBL" id="SHK86688.1"/>
    </source>
</evidence>
<evidence type="ECO:0000259" key="1">
    <source>
        <dbReference type="SMART" id="SM00860"/>
    </source>
</evidence>
<evidence type="ECO:0000313" key="3">
    <source>
        <dbReference type="Proteomes" id="UP000184263"/>
    </source>
</evidence>
<protein>
    <submittedName>
        <fullName evidence="2">SMI1 / KNR4 family (SUKH-1)</fullName>
    </submittedName>
</protein>
<dbReference type="Proteomes" id="UP000184263">
    <property type="component" value="Unassembled WGS sequence"/>
</dbReference>
<dbReference type="EMBL" id="FRBC01000021">
    <property type="protein sequence ID" value="SHK86688.1"/>
    <property type="molecule type" value="Genomic_DNA"/>
</dbReference>
<dbReference type="SMART" id="SM00860">
    <property type="entry name" value="SMI1_KNR4"/>
    <property type="match status" value="1"/>
</dbReference>
<proteinExistence type="predicted"/>
<reference evidence="2 3" key="1">
    <citation type="submission" date="2016-11" db="EMBL/GenBank/DDBJ databases">
        <authorList>
            <person name="Jaros S."/>
            <person name="Januszkiewicz K."/>
            <person name="Wedrychowicz H."/>
        </authorList>
    </citation>
    <scope>NUCLEOTIDE SEQUENCE [LARGE SCALE GENOMIC DNA]</scope>
    <source>
        <strain evidence="2 3">HD4</strain>
    </source>
</reference>
<accession>A0A1M6VZ57</accession>
<dbReference type="OrthoDB" id="8657476at2"/>
<dbReference type="SUPFAM" id="SSF160631">
    <property type="entry name" value="SMI1/KNR4-like"/>
    <property type="match status" value="1"/>
</dbReference>
<dbReference type="AlphaFoldDB" id="A0A1M6VZ57"/>
<dbReference type="Pfam" id="PF09346">
    <property type="entry name" value="SMI1_KNR4"/>
    <property type="match status" value="1"/>
</dbReference>
<dbReference type="Gene3D" id="3.40.1580.10">
    <property type="entry name" value="SMI1/KNR4-like"/>
    <property type="match status" value="1"/>
</dbReference>
<feature type="domain" description="Knr4/Smi1-like" evidence="1">
    <location>
        <begin position="11"/>
        <end position="148"/>
    </location>
</feature>
<dbReference type="RefSeq" id="WP_073091174.1">
    <property type="nucleotide sequence ID" value="NZ_FRBC01000021.1"/>
</dbReference>
<dbReference type="InterPro" id="IPR018958">
    <property type="entry name" value="Knr4/Smi1-like_dom"/>
</dbReference>